<keyword evidence="1 5" id="KW-0963">Cytoplasm</keyword>
<comment type="similarity">
    <text evidence="5 6">Belongs to the XseA family.</text>
</comment>
<dbReference type="InterPro" id="IPR020579">
    <property type="entry name" value="Exonuc_VII_lsu_C"/>
</dbReference>
<reference evidence="9 10" key="1">
    <citation type="submission" date="2020-08" db="EMBL/GenBank/DDBJ databases">
        <title>Genome sequence of Erysipelothrix inopinata DSM 15511T.</title>
        <authorList>
            <person name="Hyun D.-W."/>
            <person name="Bae J.-W."/>
        </authorList>
    </citation>
    <scope>NUCLEOTIDE SEQUENCE [LARGE SCALE GENOMIC DNA]</scope>
    <source>
        <strain evidence="9 10">DSM 15511</strain>
    </source>
</reference>
<comment type="catalytic activity">
    <reaction evidence="5 6">
        <text>Exonucleolytic cleavage in either 5'- to 3'- or 3'- to 5'-direction to yield nucleoside 5'-phosphates.</text>
        <dbReference type="EC" id="3.1.11.6"/>
    </reaction>
</comment>
<dbReference type="PANTHER" id="PTHR30008">
    <property type="entry name" value="EXODEOXYRIBONUCLEASE 7 LARGE SUBUNIT"/>
    <property type="match status" value="1"/>
</dbReference>
<evidence type="ECO:0000256" key="5">
    <source>
        <dbReference type="HAMAP-Rule" id="MF_00378"/>
    </source>
</evidence>
<dbReference type="GO" id="GO:0006308">
    <property type="term" value="P:DNA catabolic process"/>
    <property type="evidence" value="ECO:0007669"/>
    <property type="project" value="UniProtKB-UniRule"/>
</dbReference>
<dbReference type="GO" id="GO:0003676">
    <property type="term" value="F:nucleic acid binding"/>
    <property type="evidence" value="ECO:0007669"/>
    <property type="project" value="InterPro"/>
</dbReference>
<keyword evidence="4 5" id="KW-0269">Exonuclease</keyword>
<dbReference type="RefSeq" id="WP_187533469.1">
    <property type="nucleotide sequence ID" value="NZ_CBCSHU010000007.1"/>
</dbReference>
<dbReference type="Pfam" id="PF02601">
    <property type="entry name" value="Exonuc_VII_L"/>
    <property type="match status" value="1"/>
</dbReference>
<evidence type="ECO:0000256" key="4">
    <source>
        <dbReference type="ARBA" id="ARBA00022839"/>
    </source>
</evidence>
<dbReference type="InterPro" id="IPR003753">
    <property type="entry name" value="Exonuc_VII_L"/>
</dbReference>
<dbReference type="EC" id="3.1.11.6" evidence="5"/>
<evidence type="ECO:0000313" key="9">
    <source>
        <dbReference type="EMBL" id="QNN60339.1"/>
    </source>
</evidence>
<dbReference type="Pfam" id="PF13742">
    <property type="entry name" value="tRNA_anti_2"/>
    <property type="match status" value="1"/>
</dbReference>
<feature type="domain" description="OB-fold nucleic acid binding" evidence="8">
    <location>
        <begin position="7"/>
        <end position="100"/>
    </location>
</feature>
<comment type="subcellular location">
    <subcellularLocation>
        <location evidence="5 6">Cytoplasm</location>
    </subcellularLocation>
</comment>
<dbReference type="PANTHER" id="PTHR30008:SF0">
    <property type="entry name" value="EXODEOXYRIBONUCLEASE 7 LARGE SUBUNIT"/>
    <property type="match status" value="1"/>
</dbReference>
<dbReference type="AlphaFoldDB" id="A0A7G9RXL4"/>
<dbReference type="EMBL" id="CP060715">
    <property type="protein sequence ID" value="QNN60339.1"/>
    <property type="molecule type" value="Genomic_DNA"/>
</dbReference>
<dbReference type="GO" id="GO:0008855">
    <property type="term" value="F:exodeoxyribonuclease VII activity"/>
    <property type="evidence" value="ECO:0007669"/>
    <property type="project" value="UniProtKB-UniRule"/>
</dbReference>
<protein>
    <recommendedName>
        <fullName evidence="5">Exodeoxyribonuclease 7 large subunit</fullName>
        <ecNumber evidence="5">3.1.11.6</ecNumber>
    </recommendedName>
    <alternativeName>
        <fullName evidence="5">Exodeoxyribonuclease VII large subunit</fullName>
        <shortName evidence="5">Exonuclease VII large subunit</shortName>
    </alternativeName>
</protein>
<evidence type="ECO:0000256" key="2">
    <source>
        <dbReference type="ARBA" id="ARBA00022722"/>
    </source>
</evidence>
<evidence type="ECO:0000313" key="10">
    <source>
        <dbReference type="Proteomes" id="UP000515928"/>
    </source>
</evidence>
<keyword evidence="3 5" id="KW-0378">Hydrolase</keyword>
<comment type="function">
    <text evidence="5">Bidirectionally degrades single-stranded DNA into large acid-insoluble oligonucleotides, which are then degraded further into small acid-soluble oligonucleotides.</text>
</comment>
<proteinExistence type="inferred from homology"/>
<dbReference type="InterPro" id="IPR025824">
    <property type="entry name" value="OB-fold_nuc-bd_dom"/>
</dbReference>
<comment type="subunit">
    <text evidence="5">Heterooligomer composed of large and small subunits.</text>
</comment>
<dbReference type="CDD" id="cd04489">
    <property type="entry name" value="ExoVII_LU_OBF"/>
    <property type="match status" value="1"/>
</dbReference>
<evidence type="ECO:0000256" key="3">
    <source>
        <dbReference type="ARBA" id="ARBA00022801"/>
    </source>
</evidence>
<feature type="domain" description="Exonuclease VII large subunit C-terminal" evidence="7">
    <location>
        <begin position="124"/>
        <end position="481"/>
    </location>
</feature>
<dbReference type="Proteomes" id="UP000515928">
    <property type="component" value="Chromosome"/>
</dbReference>
<dbReference type="KEGG" id="eio:H9L01_08165"/>
<organism evidence="9 10">
    <name type="scientific">Erysipelothrix inopinata</name>
    <dbReference type="NCBI Taxonomy" id="225084"/>
    <lineage>
        <taxon>Bacteria</taxon>
        <taxon>Bacillati</taxon>
        <taxon>Bacillota</taxon>
        <taxon>Erysipelotrichia</taxon>
        <taxon>Erysipelotrichales</taxon>
        <taxon>Erysipelotrichaceae</taxon>
        <taxon>Erysipelothrix</taxon>
    </lineage>
</organism>
<evidence type="ECO:0000256" key="6">
    <source>
        <dbReference type="RuleBase" id="RU004355"/>
    </source>
</evidence>
<sequence length="492" mass="56191">MIKDAQTVSEFVRDLKHVIQNHPSFNNVTLIGELSNFKAHHSGHFYFSLKDDKSRINCVMFRSKAQSVLFKPKDGDKVIISGACEVFEANGSVQIYASRMNLDGLGDLYIRYDALKKELAQKGYFDAAHKKPIPKFPERIAVIVGENSAAYADISRTLKERWPLAEQIDLLAYVQGEFAVKSIVTQIEKAQNLGVDTILLGRGGGSIEDLWAFNELEVIEAVYNCTIPIVTGIGHESDETISDYVSDYRAATPTAAAVYATPNAKELEQVFRDYKNRYYIAVRNKYLKQSQNLKHIIGSSKLADPVKFVELKQYQLDMLQGRITHQIRIFDSLKRELNETQLNLTNLMNTKIMRREQMLVSHERDFGFYLNQQLTHQKNKYQILDTRLSRITAQLDQKIVLNQKQISQLDAHNITQMRRVLNLKQSRFTDILKVMSSRNPLAIMARGYALTKSNDTLITSAHQVSIDDELTLEFEDGILTSRVIRKDYKNGK</sequence>
<evidence type="ECO:0000259" key="7">
    <source>
        <dbReference type="Pfam" id="PF02601"/>
    </source>
</evidence>
<keyword evidence="2 5" id="KW-0540">Nuclease</keyword>
<gene>
    <name evidence="5 9" type="primary">xseA</name>
    <name evidence="9" type="ORF">H9L01_08165</name>
</gene>
<dbReference type="GO" id="GO:0005737">
    <property type="term" value="C:cytoplasm"/>
    <property type="evidence" value="ECO:0007669"/>
    <property type="project" value="UniProtKB-SubCell"/>
</dbReference>
<dbReference type="HAMAP" id="MF_00378">
    <property type="entry name" value="Exonuc_7_L"/>
    <property type="match status" value="1"/>
</dbReference>
<evidence type="ECO:0000256" key="1">
    <source>
        <dbReference type="ARBA" id="ARBA00022490"/>
    </source>
</evidence>
<accession>A0A7G9RXL4</accession>
<dbReference type="NCBIfam" id="TIGR00237">
    <property type="entry name" value="xseA"/>
    <property type="match status" value="1"/>
</dbReference>
<name>A0A7G9RXL4_9FIRM</name>
<evidence type="ECO:0000259" key="8">
    <source>
        <dbReference type="Pfam" id="PF13742"/>
    </source>
</evidence>
<keyword evidence="10" id="KW-1185">Reference proteome</keyword>
<dbReference type="GO" id="GO:0009318">
    <property type="term" value="C:exodeoxyribonuclease VII complex"/>
    <property type="evidence" value="ECO:0007669"/>
    <property type="project" value="UniProtKB-UniRule"/>
</dbReference>